<dbReference type="OrthoDB" id="9970435at2759"/>
<protein>
    <submittedName>
        <fullName evidence="4">CML12 protein</fullName>
    </submittedName>
</protein>
<name>A0A812V652_9DINO</name>
<comment type="caution">
    <text evidence="4">The sequence shown here is derived from an EMBL/GenBank/DDBJ whole genome shotgun (WGS) entry which is preliminary data.</text>
</comment>
<dbReference type="CDD" id="cd00051">
    <property type="entry name" value="EFh"/>
    <property type="match status" value="1"/>
</dbReference>
<dbReference type="PROSITE" id="PS50222">
    <property type="entry name" value="EF_HAND_2"/>
    <property type="match status" value="3"/>
</dbReference>
<reference evidence="4" key="1">
    <citation type="submission" date="2021-02" db="EMBL/GenBank/DDBJ databases">
        <authorList>
            <person name="Dougan E. K."/>
            <person name="Rhodes N."/>
            <person name="Thang M."/>
            <person name="Chan C."/>
        </authorList>
    </citation>
    <scope>NUCLEOTIDE SEQUENCE</scope>
</reference>
<feature type="domain" description="EF-hand" evidence="3">
    <location>
        <begin position="435"/>
        <end position="470"/>
    </location>
</feature>
<evidence type="ECO:0000256" key="2">
    <source>
        <dbReference type="SAM" id="MobiDB-lite"/>
    </source>
</evidence>
<dbReference type="GO" id="GO:0005509">
    <property type="term" value="F:calcium ion binding"/>
    <property type="evidence" value="ECO:0007669"/>
    <property type="project" value="InterPro"/>
</dbReference>
<dbReference type="EMBL" id="CAJNJA010028786">
    <property type="protein sequence ID" value="CAE7611832.1"/>
    <property type="molecule type" value="Genomic_DNA"/>
</dbReference>
<organism evidence="4 5">
    <name type="scientific">Symbiodinium necroappetens</name>
    <dbReference type="NCBI Taxonomy" id="1628268"/>
    <lineage>
        <taxon>Eukaryota</taxon>
        <taxon>Sar</taxon>
        <taxon>Alveolata</taxon>
        <taxon>Dinophyceae</taxon>
        <taxon>Suessiales</taxon>
        <taxon>Symbiodiniaceae</taxon>
        <taxon>Symbiodinium</taxon>
    </lineage>
</organism>
<feature type="domain" description="EF-hand" evidence="3">
    <location>
        <begin position="356"/>
        <end position="391"/>
    </location>
</feature>
<evidence type="ECO:0000313" key="5">
    <source>
        <dbReference type="Proteomes" id="UP000601435"/>
    </source>
</evidence>
<feature type="compositionally biased region" description="Acidic residues" evidence="2">
    <location>
        <begin position="136"/>
        <end position="155"/>
    </location>
</feature>
<dbReference type="Pfam" id="PF13499">
    <property type="entry name" value="EF-hand_7"/>
    <property type="match status" value="1"/>
</dbReference>
<feature type="domain" description="EF-hand" evidence="3">
    <location>
        <begin position="392"/>
        <end position="427"/>
    </location>
</feature>
<proteinExistence type="predicted"/>
<feature type="region of interest" description="Disordered" evidence="2">
    <location>
        <begin position="1102"/>
        <end position="1128"/>
    </location>
</feature>
<evidence type="ECO:0000256" key="1">
    <source>
        <dbReference type="ARBA" id="ARBA00022837"/>
    </source>
</evidence>
<dbReference type="PANTHER" id="PTHR31558">
    <property type="entry name" value="CW14 PROTEIN"/>
    <property type="match status" value="1"/>
</dbReference>
<keyword evidence="1" id="KW-0106">Calcium</keyword>
<dbReference type="PROSITE" id="PS00018">
    <property type="entry name" value="EF_HAND_1"/>
    <property type="match status" value="1"/>
</dbReference>
<dbReference type="Pfam" id="PF07059">
    <property type="entry name" value="EDR2_C"/>
    <property type="match status" value="1"/>
</dbReference>
<feature type="region of interest" description="Disordered" evidence="2">
    <location>
        <begin position="132"/>
        <end position="164"/>
    </location>
</feature>
<dbReference type="PANTHER" id="PTHR31558:SF3">
    <property type="entry name" value="CW14 PROTEIN"/>
    <property type="match status" value="1"/>
</dbReference>
<evidence type="ECO:0000313" key="4">
    <source>
        <dbReference type="EMBL" id="CAE7611832.1"/>
    </source>
</evidence>
<evidence type="ECO:0000259" key="3">
    <source>
        <dbReference type="PROSITE" id="PS50222"/>
    </source>
</evidence>
<dbReference type="SUPFAM" id="SSF47473">
    <property type="entry name" value="EF-hand"/>
    <property type="match status" value="1"/>
</dbReference>
<dbReference type="InterPro" id="IPR009769">
    <property type="entry name" value="EDR2_C"/>
</dbReference>
<dbReference type="AlphaFoldDB" id="A0A812V652"/>
<dbReference type="InterPro" id="IPR011992">
    <property type="entry name" value="EF-hand-dom_pair"/>
</dbReference>
<dbReference type="InterPro" id="IPR002048">
    <property type="entry name" value="EF_hand_dom"/>
</dbReference>
<accession>A0A812V652</accession>
<dbReference type="SMART" id="SM00054">
    <property type="entry name" value="EFh"/>
    <property type="match status" value="3"/>
</dbReference>
<dbReference type="Gene3D" id="1.10.238.10">
    <property type="entry name" value="EF-hand"/>
    <property type="match status" value="2"/>
</dbReference>
<sequence>MSPASVNAEGEDGLWWLYGDVQVGANRSFMHSTTQVADWQLALFGGLRYKESDDQKKHTCMVLDNWLQVGARVKRTNELLLRLRQLVNDAIAWKALDALDGAENQKDGMEISEVSEKLVQCVRSVVGVLGQGSTQEEVEDEQAESPVEDLEEAEEAAPSKEELSNMTISQLKDLLKSKGLKASASDLQTVFCISLLSRHRQLRDFSGRSVQHLGCPSAGEMADEDLTVRVPGEHRMDILTAGDGLMIQADDCDSWKEPTPEEREHVSHFLKQEKMTGEKRKSLRVGFGRVGFNSHGVFVLSNHLKRYFGIKKSHANVLLLNAVPEAVPKLEAQSGAENNGLLGALARSMATVGDEVRTTFLRATFARADRNNNGKLSRPELGSMMRKLLNTMSADDIEKMMEKADTDYSHSVGYDEFVAWLNSEHHDRVMKILNTEADLVRATFRLWDKNGDGLVKNKDLIRILEKSCDTMTSKQLKALVDTIDLALEDFDGSALAANRWIWAASSVQKMQKVLGGQWNPRYLVLGAHTGCLHWFRDEGPGAILGQERGHLRLADVSKIESVIDDEPDTKRLLLWDLLGNAALTIRASSEVVEAWKKALLAAKTYKPTFLEGMFTSHGWVDASYSQLVEPPGPLDVETCIEYDDSRVPLMGFAFESQEKAGSQLQCFALGGPKLRFLVICRGRLLRFEPREFALLGEAKGGEVVLASLKNVARHNQYVIADQARLRLIFKTANAQTWAACLRNADAFHCPSPSAQGDASKTARSQSYGLVRVVQSVGTWIRQRALLLLLCNSVVALTLMLQDSAAFWPFVMVLNLLTCLRAGADAPQLPVSEATGRDDEVDLVTSLHPVALGSTAGCVEDATAASILVRSQGYSTHKQKEASQDSMYELRRAFTMPAPSSSSRHSHVARLGLEMLGLEGPISSDLPTFCIVNLQIPDDAPNILQGADAKCSSAIFCFSVRAEVESGLKETQEPALQLLRRFCQFAQEDNIMRNKLKALCQITESKNSSLPSILQNLSGKPALLGKSATIYSGAGYIEIDVDISSCAYVNRLSLHQMRSRLSSLQLDFALIIQGDSDAELPERVWAASTLHFVDMDELIHTPRSVSQSPLQKSPETASLHKRPPVSFFE</sequence>
<dbReference type="InterPro" id="IPR018247">
    <property type="entry name" value="EF_Hand_1_Ca_BS"/>
</dbReference>
<feature type="compositionally biased region" description="Polar residues" evidence="2">
    <location>
        <begin position="1102"/>
        <end position="1115"/>
    </location>
</feature>
<dbReference type="Proteomes" id="UP000601435">
    <property type="component" value="Unassembled WGS sequence"/>
</dbReference>
<keyword evidence="5" id="KW-1185">Reference proteome</keyword>
<gene>
    <name evidence="4" type="primary">CML12</name>
    <name evidence="4" type="ORF">SNEC2469_LOCUS17397</name>
</gene>